<accession>A0A921Q348</accession>
<organism evidence="2 3">
    <name type="scientific">Sorghum bicolor</name>
    <name type="common">Sorghum</name>
    <name type="synonym">Sorghum vulgare</name>
    <dbReference type="NCBI Taxonomy" id="4558"/>
    <lineage>
        <taxon>Eukaryota</taxon>
        <taxon>Viridiplantae</taxon>
        <taxon>Streptophyta</taxon>
        <taxon>Embryophyta</taxon>
        <taxon>Tracheophyta</taxon>
        <taxon>Spermatophyta</taxon>
        <taxon>Magnoliopsida</taxon>
        <taxon>Liliopsida</taxon>
        <taxon>Poales</taxon>
        <taxon>Poaceae</taxon>
        <taxon>PACMAD clade</taxon>
        <taxon>Panicoideae</taxon>
        <taxon>Andropogonodae</taxon>
        <taxon>Andropogoneae</taxon>
        <taxon>Sorghinae</taxon>
        <taxon>Sorghum</taxon>
    </lineage>
</organism>
<feature type="region of interest" description="Disordered" evidence="1">
    <location>
        <begin position="65"/>
        <end position="107"/>
    </location>
</feature>
<evidence type="ECO:0000313" key="3">
    <source>
        <dbReference type="Proteomes" id="UP000807115"/>
    </source>
</evidence>
<protein>
    <submittedName>
        <fullName evidence="2">Uncharacterized protein</fullName>
    </submittedName>
</protein>
<name>A0A921Q348_SORBI</name>
<comment type="caution">
    <text evidence="2">The sequence shown here is derived from an EMBL/GenBank/DDBJ whole genome shotgun (WGS) entry which is preliminary data.</text>
</comment>
<sequence>MPHHSTSVPWPQVATVGRATSGLDACNPASHRMTSHLIPNTSGRQRWRQGNPSRRHIPVAVVHRPRGAAASQRPPSGCRGASCLMEHQPPQMPKALQRPSRPAPLAT</sequence>
<evidence type="ECO:0000313" key="2">
    <source>
        <dbReference type="EMBL" id="KAG0513510.1"/>
    </source>
</evidence>
<reference evidence="2" key="1">
    <citation type="journal article" date="2019" name="BMC Genomics">
        <title>A new reference genome for Sorghum bicolor reveals high levels of sequence similarity between sweet and grain genotypes: implications for the genetics of sugar metabolism.</title>
        <authorList>
            <person name="Cooper E.A."/>
            <person name="Brenton Z.W."/>
            <person name="Flinn B.S."/>
            <person name="Jenkins J."/>
            <person name="Shu S."/>
            <person name="Flowers D."/>
            <person name="Luo F."/>
            <person name="Wang Y."/>
            <person name="Xia P."/>
            <person name="Barry K."/>
            <person name="Daum C."/>
            <person name="Lipzen A."/>
            <person name="Yoshinaga Y."/>
            <person name="Schmutz J."/>
            <person name="Saski C."/>
            <person name="Vermerris W."/>
            <person name="Kresovich S."/>
        </authorList>
    </citation>
    <scope>NUCLEOTIDE SEQUENCE</scope>
</reference>
<proteinExistence type="predicted"/>
<dbReference type="EMBL" id="CM027689">
    <property type="protein sequence ID" value="KAG0513510.1"/>
    <property type="molecule type" value="Genomic_DNA"/>
</dbReference>
<dbReference type="Proteomes" id="UP000807115">
    <property type="component" value="Chromosome 10"/>
</dbReference>
<reference evidence="2" key="2">
    <citation type="submission" date="2020-10" db="EMBL/GenBank/DDBJ databases">
        <authorList>
            <person name="Cooper E.A."/>
            <person name="Brenton Z.W."/>
            <person name="Flinn B.S."/>
            <person name="Jenkins J."/>
            <person name="Shu S."/>
            <person name="Flowers D."/>
            <person name="Luo F."/>
            <person name="Wang Y."/>
            <person name="Xia P."/>
            <person name="Barry K."/>
            <person name="Daum C."/>
            <person name="Lipzen A."/>
            <person name="Yoshinaga Y."/>
            <person name="Schmutz J."/>
            <person name="Saski C."/>
            <person name="Vermerris W."/>
            <person name="Kresovich S."/>
        </authorList>
    </citation>
    <scope>NUCLEOTIDE SEQUENCE</scope>
</reference>
<dbReference type="AlphaFoldDB" id="A0A921Q348"/>
<evidence type="ECO:0000256" key="1">
    <source>
        <dbReference type="SAM" id="MobiDB-lite"/>
    </source>
</evidence>
<gene>
    <name evidence="2" type="ORF">BDA96_10G108900</name>
</gene>